<evidence type="ECO:0000313" key="2">
    <source>
        <dbReference type="EMBL" id="BAE83733.1"/>
    </source>
</evidence>
<organism evidence="2 3">
    <name type="scientific">Desulfitobacterium hafniense (strain Y51)</name>
    <dbReference type="NCBI Taxonomy" id="138119"/>
    <lineage>
        <taxon>Bacteria</taxon>
        <taxon>Bacillati</taxon>
        <taxon>Bacillota</taxon>
        <taxon>Clostridia</taxon>
        <taxon>Eubacteriales</taxon>
        <taxon>Desulfitobacteriaceae</taxon>
        <taxon>Desulfitobacterium</taxon>
    </lineage>
</organism>
<reference evidence="2 3" key="1">
    <citation type="journal article" date="2006" name="J. Bacteriol.">
        <title>Complete genome sequence of the dehalorespiring bacterium Desulfitobacterium hafniense Y51 and comparison with Dehalococcoides ethenogenes 195.</title>
        <authorList>
            <person name="Nonaka H."/>
            <person name="Keresztes G."/>
            <person name="Shinoda Y."/>
            <person name="Ikenaga Y."/>
            <person name="Abe M."/>
            <person name="Naito K."/>
            <person name="Inatomi K."/>
            <person name="Furukawa K."/>
            <person name="Inui M."/>
            <person name="Yukawa H."/>
        </authorList>
    </citation>
    <scope>NUCLEOTIDE SEQUENCE [LARGE SCALE GENOMIC DNA]</scope>
    <source>
        <strain evidence="2 3">Y51</strain>
    </source>
</reference>
<dbReference type="PROSITE" id="PS51257">
    <property type="entry name" value="PROKAR_LIPOPROTEIN"/>
    <property type="match status" value="1"/>
</dbReference>
<evidence type="ECO:0000313" key="3">
    <source>
        <dbReference type="Proteomes" id="UP000001946"/>
    </source>
</evidence>
<evidence type="ECO:0008006" key="4">
    <source>
        <dbReference type="Google" id="ProtNLM"/>
    </source>
</evidence>
<dbReference type="STRING" id="138119.DSY1944"/>
<sequence>MFMKIKRLPIIIRLLLCSLLLTGCSSQPLQEPEKWAMVEEKVMTFSDGESVNLWRRGPFGHAAYKLSNETTLLLVQDPAGPANVYVGGVESLDDLSESAQRAVCAFYEEQGLLYNVQSELENAYAEYLACQDKGTLFHEHYISQDIVPTASNDSIICFLTSVILPVNGQMAQEVHLGAVFSRETGEVLNNWELFSLPEEEARRRLLDAFNIGDPALRKEMQAALKPEYIILFPDNLDVTFPRGTLPSQEDSYTIGISYDELQGVIQSWAIPNSDGT</sequence>
<accession>Q24W59</accession>
<evidence type="ECO:0000256" key="1">
    <source>
        <dbReference type="SAM" id="SignalP"/>
    </source>
</evidence>
<dbReference type="KEGG" id="dsy:DSY1944"/>
<keyword evidence="1" id="KW-0732">Signal</keyword>
<gene>
    <name evidence="2" type="ordered locus">DSY1944</name>
</gene>
<feature type="signal peptide" evidence="1">
    <location>
        <begin position="1"/>
        <end position="23"/>
    </location>
</feature>
<feature type="chain" id="PRO_5038958502" description="Prokaryotic membrane lipoprotein lipid attachment site profile" evidence="1">
    <location>
        <begin position="24"/>
        <end position="276"/>
    </location>
</feature>
<proteinExistence type="predicted"/>
<dbReference type="HOGENOM" id="CLU_1022062_0_0_9"/>
<name>Q24W59_DESHY</name>
<dbReference type="Proteomes" id="UP000001946">
    <property type="component" value="Chromosome"/>
</dbReference>
<dbReference type="AlphaFoldDB" id="Q24W59"/>
<protein>
    <recommendedName>
        <fullName evidence="4">Prokaryotic membrane lipoprotein lipid attachment site profile</fullName>
    </recommendedName>
</protein>
<keyword evidence="3" id="KW-1185">Reference proteome</keyword>
<dbReference type="eggNOG" id="ENOG5033QUN">
    <property type="taxonomic scope" value="Bacteria"/>
</dbReference>
<dbReference type="EMBL" id="AP008230">
    <property type="protein sequence ID" value="BAE83733.1"/>
    <property type="molecule type" value="Genomic_DNA"/>
</dbReference>